<accession>A0A0K9P2W9</accession>
<name>A0A0K9P2W9_ZOSMR</name>
<dbReference type="Proteomes" id="UP000036987">
    <property type="component" value="Unassembled WGS sequence"/>
</dbReference>
<sequence>MITVKPVVMFFVLLMIMVSSPFRWKVHLPPGNIHGGVGSLSDQVLVRKGVTKDRIILAQERKIQQLIQSVWNYRQQLQSCQNRSRIYFDSNSDD</sequence>
<dbReference type="EMBL" id="LFYR01001253">
    <property type="protein sequence ID" value="KMZ63324.1"/>
    <property type="molecule type" value="Genomic_DNA"/>
</dbReference>
<dbReference type="OrthoDB" id="1930404at2759"/>
<organism evidence="2 3">
    <name type="scientific">Zostera marina</name>
    <name type="common">Eelgrass</name>
    <dbReference type="NCBI Taxonomy" id="29655"/>
    <lineage>
        <taxon>Eukaryota</taxon>
        <taxon>Viridiplantae</taxon>
        <taxon>Streptophyta</taxon>
        <taxon>Embryophyta</taxon>
        <taxon>Tracheophyta</taxon>
        <taxon>Spermatophyta</taxon>
        <taxon>Magnoliopsida</taxon>
        <taxon>Liliopsida</taxon>
        <taxon>Zosteraceae</taxon>
        <taxon>Zostera</taxon>
    </lineage>
</organism>
<evidence type="ECO:0000313" key="3">
    <source>
        <dbReference type="Proteomes" id="UP000036987"/>
    </source>
</evidence>
<comment type="caution">
    <text evidence="2">The sequence shown here is derived from an EMBL/GenBank/DDBJ whole genome shotgun (WGS) entry which is preliminary data.</text>
</comment>
<feature type="transmembrane region" description="Helical" evidence="1">
    <location>
        <begin position="6"/>
        <end position="24"/>
    </location>
</feature>
<keyword evidence="1" id="KW-0812">Transmembrane</keyword>
<gene>
    <name evidence="2" type="ORF">ZOSMA_418G00180</name>
</gene>
<evidence type="ECO:0000313" key="2">
    <source>
        <dbReference type="EMBL" id="KMZ63324.1"/>
    </source>
</evidence>
<dbReference type="PANTHER" id="PTHR34564">
    <property type="entry name" value="PEPTIDYL-PROLYL CIS-TRANS ISOMERASE G"/>
    <property type="match status" value="1"/>
</dbReference>
<protein>
    <submittedName>
        <fullName evidence="2">Uncharacterized protein</fullName>
    </submittedName>
</protein>
<keyword evidence="1" id="KW-0472">Membrane</keyword>
<proteinExistence type="predicted"/>
<dbReference type="PANTHER" id="PTHR34564:SF3">
    <property type="entry name" value="PEPTIDYL-PROLYL CIS-TRANS ISOMERASE G"/>
    <property type="match status" value="1"/>
</dbReference>
<evidence type="ECO:0000256" key="1">
    <source>
        <dbReference type="SAM" id="Phobius"/>
    </source>
</evidence>
<keyword evidence="3" id="KW-1185">Reference proteome</keyword>
<reference evidence="3" key="1">
    <citation type="journal article" date="2016" name="Nature">
        <title>The genome of the seagrass Zostera marina reveals angiosperm adaptation to the sea.</title>
        <authorList>
            <person name="Olsen J.L."/>
            <person name="Rouze P."/>
            <person name="Verhelst B."/>
            <person name="Lin Y.-C."/>
            <person name="Bayer T."/>
            <person name="Collen J."/>
            <person name="Dattolo E."/>
            <person name="De Paoli E."/>
            <person name="Dittami S."/>
            <person name="Maumus F."/>
            <person name="Michel G."/>
            <person name="Kersting A."/>
            <person name="Lauritano C."/>
            <person name="Lohaus R."/>
            <person name="Toepel M."/>
            <person name="Tonon T."/>
            <person name="Vanneste K."/>
            <person name="Amirebrahimi M."/>
            <person name="Brakel J."/>
            <person name="Bostroem C."/>
            <person name="Chovatia M."/>
            <person name="Grimwood J."/>
            <person name="Jenkins J.W."/>
            <person name="Jueterbock A."/>
            <person name="Mraz A."/>
            <person name="Stam W.T."/>
            <person name="Tice H."/>
            <person name="Bornberg-Bauer E."/>
            <person name="Green P.J."/>
            <person name="Pearson G.A."/>
            <person name="Procaccini G."/>
            <person name="Duarte C.M."/>
            <person name="Schmutz J."/>
            <person name="Reusch T.B.H."/>
            <person name="Van de Peer Y."/>
        </authorList>
    </citation>
    <scope>NUCLEOTIDE SEQUENCE [LARGE SCALE GENOMIC DNA]</scope>
    <source>
        <strain evidence="3">cv. Finnish</strain>
    </source>
</reference>
<dbReference type="AlphaFoldDB" id="A0A0K9P2W9"/>
<keyword evidence="1" id="KW-1133">Transmembrane helix</keyword>